<dbReference type="AlphaFoldDB" id="A0A9D3SGI2"/>
<reference evidence="3 4" key="1">
    <citation type="submission" date="2021-06" db="EMBL/GenBank/DDBJ databases">
        <title>Chromosome-level genome assembly of the red-tail catfish (Hemibagrus wyckioides).</title>
        <authorList>
            <person name="Shao F."/>
        </authorList>
    </citation>
    <scope>NUCLEOTIDE SEQUENCE [LARGE SCALE GENOMIC DNA]</scope>
    <source>
        <strain evidence="3">EC202008001</strain>
        <tissue evidence="3">Blood</tissue>
    </source>
</reference>
<keyword evidence="2" id="KW-0472">Membrane</keyword>
<feature type="coiled-coil region" evidence="1">
    <location>
        <begin position="1072"/>
        <end position="1106"/>
    </location>
</feature>
<name>A0A9D3SGI2_9TELE</name>
<keyword evidence="4" id="KW-1185">Reference proteome</keyword>
<evidence type="ECO:0000256" key="2">
    <source>
        <dbReference type="SAM" id="Phobius"/>
    </source>
</evidence>
<feature type="coiled-coil region" evidence="1">
    <location>
        <begin position="205"/>
        <end position="300"/>
    </location>
</feature>
<evidence type="ECO:0000256" key="1">
    <source>
        <dbReference type="SAM" id="Coils"/>
    </source>
</evidence>
<organism evidence="3 4">
    <name type="scientific">Hemibagrus wyckioides</name>
    <dbReference type="NCBI Taxonomy" id="337641"/>
    <lineage>
        <taxon>Eukaryota</taxon>
        <taxon>Metazoa</taxon>
        <taxon>Chordata</taxon>
        <taxon>Craniata</taxon>
        <taxon>Vertebrata</taxon>
        <taxon>Euteleostomi</taxon>
        <taxon>Actinopterygii</taxon>
        <taxon>Neopterygii</taxon>
        <taxon>Teleostei</taxon>
        <taxon>Ostariophysi</taxon>
        <taxon>Siluriformes</taxon>
        <taxon>Bagridae</taxon>
        <taxon>Hemibagrus</taxon>
    </lineage>
</organism>
<dbReference type="Proteomes" id="UP000824219">
    <property type="component" value="Linkage Group LG22"/>
</dbReference>
<evidence type="ECO:0000313" key="4">
    <source>
        <dbReference type="Proteomes" id="UP000824219"/>
    </source>
</evidence>
<accession>A0A9D3SGI2</accession>
<dbReference type="EMBL" id="JAHKSW010000022">
    <property type="protein sequence ID" value="KAG7318708.1"/>
    <property type="molecule type" value="Genomic_DNA"/>
</dbReference>
<feature type="coiled-coil region" evidence="1">
    <location>
        <begin position="330"/>
        <end position="386"/>
    </location>
</feature>
<comment type="caution">
    <text evidence="3">The sequence shown here is derived from an EMBL/GenBank/DDBJ whole genome shotgun (WGS) entry which is preliminary data.</text>
</comment>
<keyword evidence="2" id="KW-0812">Transmembrane</keyword>
<dbReference type="InterPro" id="IPR013783">
    <property type="entry name" value="Ig-like_fold"/>
</dbReference>
<feature type="coiled-coil region" evidence="1">
    <location>
        <begin position="892"/>
        <end position="919"/>
    </location>
</feature>
<evidence type="ECO:0000313" key="3">
    <source>
        <dbReference type="EMBL" id="KAG7318708.1"/>
    </source>
</evidence>
<dbReference type="Gene3D" id="2.60.40.10">
    <property type="entry name" value="Immunoglobulins"/>
    <property type="match status" value="1"/>
</dbReference>
<proteinExistence type="predicted"/>
<sequence>MSKENVMKSTWTRNSAHLAQDQPPFQLIQQAEGGTQQNIREAEKELDQLEQQYKNKDYSEQIKFLCRERVKQSVQQAKDGKMEIIREAKVEIDHLEQMQYLNTEYVVPVTPFSMLKRAELYCADGGVVSPQPCSSAAFITVSWSSSSSHSPLVQMKFGEDLKLHVSVPEPVEVIYKSSGSADEVICRAILKRRLGQVDQLVQQAVGGTEENIDEAEMSVDQLKQQYINTEYSDKVKLFCNEKRKQLQQHRERLRREELERRQQHVEQLVQQAEEGTKENIREAKESLDQLKQQYENTEYSDKVSVFCRAKRKQLLNKRLLYVNQLVQQAEGGTQQNIREAEKELDQLEQQYKNKDYSEQIKFLCRLQRQQERVEQFVQQAKDGKIETIREAKVEIDHLEQMQYLNTKNVVPVTPFSMLKRAELYWYRLLNSDEEQIMTEKIEMKKKLEKVMDGLQKLRGGAERKQKIPTSTEVDEVQKHLIEFKKWCEKTEGQINDLIEHRAMQFCSLHHCVLVFLILTFTTAPVSTVDVCPTRTKLHQSVTLSCKHQCSGLLQWNLISNRDDVLAECDRTSCRSEKGFNISHDQYLKGDLSLTITAADYSQRNVYACECGDIDYAFVRLIIETVFSPVQMKSGEDLKLHVSVPEPVEVIYKSSGSADEVICRVNNRSLQCKDKYRDRTSLTYPELTLRHMEPRDSGSYTIRDTKNEEDIQIYAVSVEEPAVPAWGIVLIVMSLLCCAAVGIYLLWRHRKRQQLNRRLQQVEKLIQQAEKGTEENISEAEMALEQLEKQYKTTEYSEQISMIKEAKKLRLQQRMEQLKSEELKRILEHVEERVQQVSEEQDISEVEMELNQLDQQYKNSDYAEKVKLFCMEKREQLLMRRQQLVEQLVQQAEGGTEENISDVEKSLDQLEQQYNNTEYSYKVKLFCMEKRKQLWDMRVEYVEQLVQQAKKEKIREVEMELDQLEQKYKNTEYEEKSKLFCKAKKLQLHQRINYLRREELVQQAEDGKKDISEVEKELKQLKSQYKETEYSDNVSEICIIQRSQLSWYRLQHSNEERLMTNRRELKWRMLHVEQLVQQAKEGTEEKIREAEEAIDELEQEYEDMVYSDQVSVLCTVKREQLKGHQYSKEECLITEDLELEEQMLQVKQRVHAAIEEGTEEKIREVEKEINQLEERYINTKDVVTVMQFCMFMRAELYWYRLQHSDKQLMTDKPEVMWKLEDFMNSLQKVRDGAEREQKTLSSTVVDKLQKHLMEFKMLYEEKRGVDK</sequence>
<feature type="transmembrane region" description="Helical" evidence="2">
    <location>
        <begin position="724"/>
        <end position="746"/>
    </location>
</feature>
<protein>
    <submittedName>
        <fullName evidence="3">Uncharacterized protein</fullName>
    </submittedName>
</protein>
<feature type="coiled-coil region" evidence="1">
    <location>
        <begin position="946"/>
        <end position="1030"/>
    </location>
</feature>
<keyword evidence="1" id="KW-0175">Coiled coil</keyword>
<feature type="coiled-coil region" evidence="1">
    <location>
        <begin position="32"/>
        <end position="59"/>
    </location>
</feature>
<gene>
    <name evidence="3" type="ORF">KOW79_018463</name>
</gene>
<keyword evidence="2" id="KW-1133">Transmembrane helix</keyword>
<feature type="coiled-coil region" evidence="1">
    <location>
        <begin position="1154"/>
        <end position="1181"/>
    </location>
</feature>
<feature type="coiled-coil region" evidence="1">
    <location>
        <begin position="751"/>
        <end position="855"/>
    </location>
</feature>